<reference evidence="1" key="1">
    <citation type="journal article" date="2020" name="Nature">
        <title>Giant virus diversity and host interactions through global metagenomics.</title>
        <authorList>
            <person name="Schulz F."/>
            <person name="Roux S."/>
            <person name="Paez-Espino D."/>
            <person name="Jungbluth S."/>
            <person name="Walsh D.A."/>
            <person name="Denef V.J."/>
            <person name="McMahon K.D."/>
            <person name="Konstantinidis K.T."/>
            <person name="Eloe-Fadrosh E.A."/>
            <person name="Kyrpides N.C."/>
            <person name="Woyke T."/>
        </authorList>
    </citation>
    <scope>NUCLEOTIDE SEQUENCE</scope>
    <source>
        <strain evidence="1">GVMAG-M-3300023174-57</strain>
    </source>
</reference>
<name>A0A6C0DSD1_9ZZZZ</name>
<sequence>MNVALTSCLGPRLIEFALVKVHLKEATIHTDPLKYTLFHIFQCRIDSTWHLVDCITPPYRNSTEGLIEIRR</sequence>
<dbReference type="AlphaFoldDB" id="A0A6C0DSD1"/>
<accession>A0A6C0DSD1</accession>
<evidence type="ECO:0000313" key="1">
    <source>
        <dbReference type="EMBL" id="QHT19431.1"/>
    </source>
</evidence>
<organism evidence="1">
    <name type="scientific">viral metagenome</name>
    <dbReference type="NCBI Taxonomy" id="1070528"/>
    <lineage>
        <taxon>unclassified sequences</taxon>
        <taxon>metagenomes</taxon>
        <taxon>organismal metagenomes</taxon>
    </lineage>
</organism>
<proteinExistence type="predicted"/>
<protein>
    <submittedName>
        <fullName evidence="1">Uncharacterized protein</fullName>
    </submittedName>
</protein>
<dbReference type="EMBL" id="MN739666">
    <property type="protein sequence ID" value="QHT19431.1"/>
    <property type="molecule type" value="Genomic_DNA"/>
</dbReference>